<dbReference type="PANTHER" id="PTHR19212:SF5">
    <property type="entry name" value="LEUCINE-RICH REPEAT FLIGHTLESS-INTERACTING PROTEIN 1"/>
    <property type="match status" value="1"/>
</dbReference>
<evidence type="ECO:0000313" key="6">
    <source>
        <dbReference type="Proteomes" id="UP000824540"/>
    </source>
</evidence>
<comment type="similarity">
    <text evidence="1">Belongs to the LRRFIP family.</text>
</comment>
<name>A0A8T2NG22_9TELE</name>
<feature type="region of interest" description="Disordered" evidence="4">
    <location>
        <begin position="223"/>
        <end position="633"/>
    </location>
</feature>
<evidence type="ECO:0000256" key="1">
    <source>
        <dbReference type="ARBA" id="ARBA00008275"/>
    </source>
</evidence>
<feature type="compositionally biased region" description="Polar residues" evidence="4">
    <location>
        <begin position="223"/>
        <end position="235"/>
    </location>
</feature>
<dbReference type="GO" id="GO:0000981">
    <property type="term" value="F:DNA-binding transcription factor activity, RNA polymerase II-specific"/>
    <property type="evidence" value="ECO:0007669"/>
    <property type="project" value="TreeGrafter"/>
</dbReference>
<feature type="compositionally biased region" description="Basic and acidic residues" evidence="4">
    <location>
        <begin position="351"/>
        <end position="363"/>
    </location>
</feature>
<dbReference type="GO" id="GO:0000978">
    <property type="term" value="F:RNA polymerase II cis-regulatory region sequence-specific DNA binding"/>
    <property type="evidence" value="ECO:0007669"/>
    <property type="project" value="TreeGrafter"/>
</dbReference>
<feature type="compositionally biased region" description="Polar residues" evidence="4">
    <location>
        <begin position="461"/>
        <end position="471"/>
    </location>
</feature>
<organism evidence="5 6">
    <name type="scientific">Albula glossodonta</name>
    <name type="common">roundjaw bonefish</name>
    <dbReference type="NCBI Taxonomy" id="121402"/>
    <lineage>
        <taxon>Eukaryota</taxon>
        <taxon>Metazoa</taxon>
        <taxon>Chordata</taxon>
        <taxon>Craniata</taxon>
        <taxon>Vertebrata</taxon>
        <taxon>Euteleostomi</taxon>
        <taxon>Actinopterygii</taxon>
        <taxon>Neopterygii</taxon>
        <taxon>Teleostei</taxon>
        <taxon>Albuliformes</taxon>
        <taxon>Albulidae</taxon>
        <taxon>Albula</taxon>
    </lineage>
</organism>
<accession>A0A8T2NG22</accession>
<sequence length="797" mass="88504">MSWEERGILHRGTFLRWKSGQTETSWKRRGSGDTSLSVDTEASIREIKEIHELKDQIQDVEAKYTQTLKEVKVDTLKDSLMELEELLSETRREYEEKSKDYEREKHAHSILQFQFNEMKETLKQSEELLTEIRQLHLKQDGFIREISDLQETVEWKDKKIGALERQKEYSDAIRNERDELRDEVVQLKDVLKKHGIVLGADMTANGEAGEGVIDGLANADSATRLAQDSQTSHSGDSMLGKAEETQIGSRDVEEVDGGVGSEKAEQQTTQPMKHQQGQVELQEEYDREMLQDQSEDLLSSQNALSHAQISNTEDLEEASHDTKTGSDEVTQTDAEHGNDVEQNGLQGSTEFKTEPDTPCHAEVKVVITGPEDEIIRDGDNIANDEDNGSTCEGLGGVESSGGNDLEARSASEANVKEDSKDGLENESMNTAQDAQAGNEGCGNMDVDRSIRTEEIVDDIMESSTLENSSNEVKAMAESQETNSLDSEQDTSCPDELRNREGAENVLESANEAHSHTEGDVKDGEDKEKGSSLIGKDIVSPESSDVEQGAGTVNVDSNEKGSQPGDAQTDAADKPQPKTAPQSQHKAEQSPSQMAVKPPQPSQGGTSGKKKKKKKKNKQKQKGGTQDDDPKAFPPLPLLWLLLSLIRLRKLVDERETLVEQVKKLKAQLEQKPKNGTEEGASPEGDVLENGTDTHILDVQRDANRQISDLKFKLVKSEQEVTALEQNVIRLEGQVTRYKSASENAEKVEDDLKAEKRKLQRELRSALDKIDELEASNSHLVKRLEKMKANRSALLSQQ</sequence>
<keyword evidence="6" id="KW-1185">Reference proteome</keyword>
<dbReference type="OrthoDB" id="10028421at2759"/>
<dbReference type="Pfam" id="PF09738">
    <property type="entry name" value="LRRFIP"/>
    <property type="match status" value="2"/>
</dbReference>
<evidence type="ECO:0000256" key="4">
    <source>
        <dbReference type="SAM" id="MobiDB-lite"/>
    </source>
</evidence>
<reference evidence="5" key="1">
    <citation type="thesis" date="2021" institute="BYU ScholarsArchive" country="Provo, UT, USA">
        <title>Applications of and Algorithms for Genome Assembly and Genomic Analyses with an Emphasis on Marine Teleosts.</title>
        <authorList>
            <person name="Pickett B.D."/>
        </authorList>
    </citation>
    <scope>NUCLEOTIDE SEQUENCE</scope>
    <source>
        <strain evidence="5">HI-2016</strain>
    </source>
</reference>
<proteinExistence type="inferred from homology"/>
<feature type="compositionally biased region" description="Polar residues" evidence="4">
    <location>
        <begin position="426"/>
        <end position="435"/>
    </location>
</feature>
<evidence type="ECO:0000256" key="2">
    <source>
        <dbReference type="ARBA" id="ARBA00023054"/>
    </source>
</evidence>
<dbReference type="PANTHER" id="PTHR19212">
    <property type="entry name" value="LEUCINE RICH REPEAT IN FLII INTERACTING PROTEIN"/>
    <property type="match status" value="1"/>
</dbReference>
<dbReference type="EMBL" id="JAFBMS010000053">
    <property type="protein sequence ID" value="KAG9339533.1"/>
    <property type="molecule type" value="Genomic_DNA"/>
</dbReference>
<dbReference type="InterPro" id="IPR019139">
    <property type="entry name" value="LRRFIP1/2"/>
</dbReference>
<dbReference type="Gene3D" id="1.20.5.4090">
    <property type="match status" value="1"/>
</dbReference>
<evidence type="ECO:0000313" key="5">
    <source>
        <dbReference type="EMBL" id="KAG9339533.1"/>
    </source>
</evidence>
<feature type="coiled-coil region" evidence="3">
    <location>
        <begin position="43"/>
        <end position="138"/>
    </location>
</feature>
<feature type="compositionally biased region" description="Polar residues" evidence="4">
    <location>
        <begin position="478"/>
        <end position="491"/>
    </location>
</feature>
<feature type="compositionally biased region" description="Polar residues" evidence="4">
    <location>
        <begin position="266"/>
        <end position="279"/>
    </location>
</feature>
<gene>
    <name evidence="5" type="ORF">JZ751_023675</name>
</gene>
<feature type="compositionally biased region" description="Polar residues" evidence="4">
    <location>
        <begin position="578"/>
        <end position="592"/>
    </location>
</feature>
<feature type="region of interest" description="Disordered" evidence="4">
    <location>
        <begin position="669"/>
        <end position="689"/>
    </location>
</feature>
<keyword evidence="2 3" id="KW-0175">Coiled coil</keyword>
<evidence type="ECO:0008006" key="7">
    <source>
        <dbReference type="Google" id="ProtNLM"/>
    </source>
</evidence>
<evidence type="ECO:0000256" key="3">
    <source>
        <dbReference type="SAM" id="Coils"/>
    </source>
</evidence>
<feature type="compositionally biased region" description="Basic and acidic residues" evidence="4">
    <location>
        <begin position="445"/>
        <end position="454"/>
    </location>
</feature>
<feature type="coiled-coil region" evidence="3">
    <location>
        <begin position="706"/>
        <end position="789"/>
    </location>
</feature>
<feature type="coiled-coil region" evidence="3">
    <location>
        <begin position="163"/>
        <end position="190"/>
    </location>
</feature>
<dbReference type="AlphaFoldDB" id="A0A8T2NG22"/>
<dbReference type="Proteomes" id="UP000824540">
    <property type="component" value="Unassembled WGS sequence"/>
</dbReference>
<feature type="compositionally biased region" description="Basic and acidic residues" evidence="4">
    <location>
        <begin position="317"/>
        <end position="326"/>
    </location>
</feature>
<feature type="compositionally biased region" description="Polar residues" evidence="4">
    <location>
        <begin position="296"/>
        <end position="312"/>
    </location>
</feature>
<feature type="compositionally biased region" description="Basic and acidic residues" evidence="4">
    <location>
        <begin position="405"/>
        <end position="423"/>
    </location>
</feature>
<feature type="compositionally biased region" description="Basic and acidic residues" evidence="4">
    <location>
        <begin position="510"/>
        <end position="529"/>
    </location>
</feature>
<feature type="compositionally biased region" description="Polar residues" evidence="4">
    <location>
        <begin position="340"/>
        <end position="350"/>
    </location>
</feature>
<feature type="compositionally biased region" description="Basic residues" evidence="4">
    <location>
        <begin position="607"/>
        <end position="620"/>
    </location>
</feature>
<protein>
    <recommendedName>
        <fullName evidence="7">Leucine-rich repeat flightless-interacting protein 1</fullName>
    </recommendedName>
</protein>
<comment type="caution">
    <text evidence="5">The sequence shown here is derived from an EMBL/GenBank/DDBJ whole genome shotgun (WGS) entry which is preliminary data.</text>
</comment>